<name>X1E3R2_9ZZZZ</name>
<accession>X1E3R2</accession>
<dbReference type="EMBL" id="BART01029882">
    <property type="protein sequence ID" value="GAH11824.1"/>
    <property type="molecule type" value="Genomic_DNA"/>
</dbReference>
<feature type="non-terminal residue" evidence="1">
    <location>
        <position position="186"/>
    </location>
</feature>
<proteinExistence type="predicted"/>
<gene>
    <name evidence="1" type="ORF">S01H4_52326</name>
</gene>
<sequence>MFDIQRVAKNWAKWQKKTEEGAEWSFHIINVTDGFVTPQTFVKQHGDEPFAISGTTKVVVQCSKHGGTTNRDLSRLVNNGADCSGCRRYSEENPTPTYEFQPAVLREKWADQLRKTGSDAVHYSVRIPCVTGSEFLTPDQLIERHGNGPVLLFAGQETLMMRCSLHGDSSQPAHAIMTTGANCRKC</sequence>
<organism evidence="1">
    <name type="scientific">marine sediment metagenome</name>
    <dbReference type="NCBI Taxonomy" id="412755"/>
    <lineage>
        <taxon>unclassified sequences</taxon>
        <taxon>metagenomes</taxon>
        <taxon>ecological metagenomes</taxon>
    </lineage>
</organism>
<comment type="caution">
    <text evidence="1">The sequence shown here is derived from an EMBL/GenBank/DDBJ whole genome shotgun (WGS) entry which is preliminary data.</text>
</comment>
<dbReference type="AlphaFoldDB" id="X1E3R2"/>
<protein>
    <submittedName>
        <fullName evidence="1">Uncharacterized protein</fullName>
    </submittedName>
</protein>
<evidence type="ECO:0000313" key="1">
    <source>
        <dbReference type="EMBL" id="GAH11824.1"/>
    </source>
</evidence>
<reference evidence="1" key="1">
    <citation type="journal article" date="2014" name="Front. Microbiol.">
        <title>High frequency of phylogenetically diverse reductive dehalogenase-homologous genes in deep subseafloor sedimentary metagenomes.</title>
        <authorList>
            <person name="Kawai M."/>
            <person name="Futagami T."/>
            <person name="Toyoda A."/>
            <person name="Takaki Y."/>
            <person name="Nishi S."/>
            <person name="Hori S."/>
            <person name="Arai W."/>
            <person name="Tsubouchi T."/>
            <person name="Morono Y."/>
            <person name="Uchiyama I."/>
            <person name="Ito T."/>
            <person name="Fujiyama A."/>
            <person name="Inagaki F."/>
            <person name="Takami H."/>
        </authorList>
    </citation>
    <scope>NUCLEOTIDE SEQUENCE</scope>
    <source>
        <strain evidence="1">Expedition CK06-06</strain>
    </source>
</reference>